<evidence type="ECO:0000313" key="2">
    <source>
        <dbReference type="EMBL" id="ERN40363.1"/>
    </source>
</evidence>
<comment type="caution">
    <text evidence="2">The sequence shown here is derived from an EMBL/GenBank/DDBJ whole genome shotgun (WGS) entry which is preliminary data.</text>
</comment>
<name>U5D6S5_9CHRO</name>
<organism evidence="2 3">
    <name type="scientific">Rubidibacter lacunae KORDI 51-2</name>
    <dbReference type="NCBI Taxonomy" id="582515"/>
    <lineage>
        <taxon>Bacteria</taxon>
        <taxon>Bacillati</taxon>
        <taxon>Cyanobacteriota</taxon>
        <taxon>Cyanophyceae</taxon>
        <taxon>Oscillatoriophycideae</taxon>
        <taxon>Chroococcales</taxon>
        <taxon>Aphanothecaceae</taxon>
        <taxon>Rubidibacter</taxon>
    </lineage>
</organism>
<keyword evidence="3" id="KW-1185">Reference proteome</keyword>
<feature type="region of interest" description="Disordered" evidence="1">
    <location>
        <begin position="1"/>
        <end position="24"/>
    </location>
</feature>
<dbReference type="AlphaFoldDB" id="U5D6S5"/>
<reference evidence="2 3" key="1">
    <citation type="submission" date="2013-05" db="EMBL/GenBank/DDBJ databases">
        <title>Draft genome sequence of Rubidibacter lacunae KORDI 51-2.</title>
        <authorList>
            <person name="Choi D.H."/>
            <person name="Noh J.H."/>
            <person name="Kwon K.-K."/>
            <person name="Lee J.-H."/>
            <person name="Ryu J.-Y."/>
        </authorList>
    </citation>
    <scope>NUCLEOTIDE SEQUENCE [LARGE SCALE GENOMIC DNA]</scope>
    <source>
        <strain evidence="2 3">KORDI 51-2</strain>
    </source>
</reference>
<protein>
    <submittedName>
        <fullName evidence="2">Uncharacterized protein</fullName>
    </submittedName>
</protein>
<sequence length="24" mass="2889">MPRRKSEPSKTDRLFNQLLQHYSG</sequence>
<feature type="compositionally biased region" description="Basic and acidic residues" evidence="1">
    <location>
        <begin position="1"/>
        <end position="13"/>
    </location>
</feature>
<dbReference type="InParanoid" id="U5D6S5"/>
<gene>
    <name evidence="2" type="ORF">KR51_00033160</name>
</gene>
<proteinExistence type="predicted"/>
<evidence type="ECO:0000256" key="1">
    <source>
        <dbReference type="SAM" id="MobiDB-lite"/>
    </source>
</evidence>
<dbReference type="EMBL" id="ASSJ01000079">
    <property type="protein sequence ID" value="ERN40363.1"/>
    <property type="molecule type" value="Genomic_DNA"/>
</dbReference>
<feature type="non-terminal residue" evidence="2">
    <location>
        <position position="24"/>
    </location>
</feature>
<dbReference type="Proteomes" id="UP000016960">
    <property type="component" value="Unassembled WGS sequence"/>
</dbReference>
<evidence type="ECO:0000313" key="3">
    <source>
        <dbReference type="Proteomes" id="UP000016960"/>
    </source>
</evidence>
<accession>U5D6S5</accession>